<dbReference type="RefSeq" id="WP_057753826.1">
    <property type="nucleotide sequence ID" value="NZ_JQBP01000001.1"/>
</dbReference>
<dbReference type="PANTHER" id="PTHR43404:SF2">
    <property type="entry name" value="LIPOPOLYSACCHARIDE CHOLINEPHOSPHOTRANSFERASE LICD"/>
    <property type="match status" value="1"/>
</dbReference>
<dbReference type="PANTHER" id="PTHR43404">
    <property type="entry name" value="LIPOPOLYSACCHARIDE CHOLINEPHOSPHOTRANSFERASE LICD"/>
    <property type="match status" value="1"/>
</dbReference>
<keyword evidence="3" id="KW-1185">Reference proteome</keyword>
<dbReference type="PATRIC" id="fig|1616.3.peg.319"/>
<dbReference type="STRING" id="1616.IV73_GL000314"/>
<keyword evidence="2" id="KW-0808">Transferase</keyword>
<dbReference type="GO" id="GO:0009100">
    <property type="term" value="P:glycoprotein metabolic process"/>
    <property type="evidence" value="ECO:0007669"/>
    <property type="project" value="UniProtKB-ARBA"/>
</dbReference>
<reference evidence="2 3" key="1">
    <citation type="journal article" date="2015" name="Genome Announc.">
        <title>Expanding the biotechnology potential of lactobacilli through comparative genomics of 213 strains and associated genera.</title>
        <authorList>
            <person name="Sun Z."/>
            <person name="Harris H.M."/>
            <person name="McCann A."/>
            <person name="Guo C."/>
            <person name="Argimon S."/>
            <person name="Zhang W."/>
            <person name="Yang X."/>
            <person name="Jeffery I.B."/>
            <person name="Cooney J.C."/>
            <person name="Kagawa T.F."/>
            <person name="Liu W."/>
            <person name="Song Y."/>
            <person name="Salvetti E."/>
            <person name="Wrobel A."/>
            <person name="Rasinkangas P."/>
            <person name="Parkhill J."/>
            <person name="Rea M.C."/>
            <person name="O'Sullivan O."/>
            <person name="Ritari J."/>
            <person name="Douillard F.P."/>
            <person name="Paul Ross R."/>
            <person name="Yang R."/>
            <person name="Briner A.E."/>
            <person name="Felis G.E."/>
            <person name="de Vos W.M."/>
            <person name="Barrangou R."/>
            <person name="Klaenhammer T.R."/>
            <person name="Caufield P.W."/>
            <person name="Cui Y."/>
            <person name="Zhang H."/>
            <person name="O'Toole P.W."/>
        </authorList>
    </citation>
    <scope>NUCLEOTIDE SEQUENCE [LARGE SCALE GENOMIC DNA]</scope>
    <source>
        <strain evidence="2 3">DSM 20593</strain>
    </source>
</reference>
<evidence type="ECO:0000313" key="3">
    <source>
        <dbReference type="Proteomes" id="UP000051655"/>
    </source>
</evidence>
<organism evidence="2 3">
    <name type="scientific">Weissella kandleri</name>
    <dbReference type="NCBI Taxonomy" id="1616"/>
    <lineage>
        <taxon>Bacteria</taxon>
        <taxon>Bacillati</taxon>
        <taxon>Bacillota</taxon>
        <taxon>Bacilli</taxon>
        <taxon>Lactobacillales</taxon>
        <taxon>Lactobacillaceae</taxon>
        <taxon>Weissella</taxon>
    </lineage>
</organism>
<dbReference type="GO" id="GO:0016740">
    <property type="term" value="F:transferase activity"/>
    <property type="evidence" value="ECO:0007669"/>
    <property type="project" value="UniProtKB-KW"/>
</dbReference>
<evidence type="ECO:0000259" key="1">
    <source>
        <dbReference type="Pfam" id="PF04991"/>
    </source>
</evidence>
<accession>A0A0R2JMZ0</accession>
<evidence type="ECO:0000313" key="2">
    <source>
        <dbReference type="EMBL" id="KRN75815.1"/>
    </source>
</evidence>
<sequence>METQQELSIPEVQQRILAMYDDVIKFFNDNQIPYLLTGGSALGGTRHHGFIPWDDDMDLGLLRDDYQRFVAEYQPQNTQFQLKSLEYDANWENGYARVIDLQTGSINQYLNINHGVFLDVFPIDHLPDSKQGQKRHYYQMKILDVLRNSKRRVGYRDDESRLAVFCKESLRIVLKPFKISYFARKMSTLAQKTNAKYKNSQVMSLYIVQGINQQRETNAASIYQHRQKIQFEGREGYVPTDVQTYLTHLYGPQYLELPPVEARKAHGHFYLK</sequence>
<dbReference type="Pfam" id="PF04991">
    <property type="entry name" value="LicD"/>
    <property type="match status" value="1"/>
</dbReference>
<dbReference type="EMBL" id="JQBP01000001">
    <property type="protein sequence ID" value="KRN75815.1"/>
    <property type="molecule type" value="Genomic_DNA"/>
</dbReference>
<dbReference type="AlphaFoldDB" id="A0A0R2JMZ0"/>
<name>A0A0R2JMZ0_9LACO</name>
<gene>
    <name evidence="2" type="ORF">IV73_GL000314</name>
</gene>
<comment type="caution">
    <text evidence="2">The sequence shown here is derived from an EMBL/GenBank/DDBJ whole genome shotgun (WGS) entry which is preliminary data.</text>
</comment>
<feature type="domain" description="LicD/FKTN/FKRP nucleotidyltransferase" evidence="1">
    <location>
        <begin position="29"/>
        <end position="251"/>
    </location>
</feature>
<proteinExistence type="predicted"/>
<dbReference type="InterPro" id="IPR052942">
    <property type="entry name" value="LPS_cholinephosphotransferase"/>
</dbReference>
<dbReference type="Proteomes" id="UP000051655">
    <property type="component" value="Unassembled WGS sequence"/>
</dbReference>
<dbReference type="InterPro" id="IPR007074">
    <property type="entry name" value="LicD/FKTN/FKRP_NTP_transf"/>
</dbReference>
<protein>
    <submittedName>
        <fullName evidence="2">Lipopolysaccharide cholinephosphotransferase</fullName>
    </submittedName>
</protein>